<evidence type="ECO:0000313" key="8">
    <source>
        <dbReference type="EMBL" id="GFZ94905.1"/>
    </source>
</evidence>
<dbReference type="EMBL" id="CP060035">
    <property type="protein sequence ID" value="QOT72431.1"/>
    <property type="molecule type" value="Genomic_DNA"/>
</dbReference>
<evidence type="ECO:0000256" key="1">
    <source>
        <dbReference type="ARBA" id="ARBA00022630"/>
    </source>
</evidence>
<dbReference type="PIRSF" id="PIRSF000337">
    <property type="entry name" value="NTA_MOA"/>
    <property type="match status" value="1"/>
</dbReference>
<keyword evidence="4 8" id="KW-0503">Monooxygenase</keyword>
<dbReference type="RefSeq" id="WP_037483682.1">
    <property type="nucleotide sequence ID" value="NZ_BATN01000100.1"/>
</dbReference>
<dbReference type="Gene3D" id="3.20.20.30">
    <property type="entry name" value="Luciferase-like domain"/>
    <property type="match status" value="1"/>
</dbReference>
<evidence type="ECO:0000313" key="9">
    <source>
        <dbReference type="EMBL" id="QOT72431.1"/>
    </source>
</evidence>
<dbReference type="InterPro" id="IPR036661">
    <property type="entry name" value="Luciferase-like_sf"/>
</dbReference>
<reference evidence="8" key="5">
    <citation type="submission" date="2024-05" db="EMBL/GenBank/DDBJ databases">
        <authorList>
            <person name="Sun Q."/>
            <person name="Sedlacek I."/>
        </authorList>
    </citation>
    <scope>NUCLEOTIDE SEQUENCE</scope>
    <source>
        <strain evidence="8">CCM 7327</strain>
    </source>
</reference>
<dbReference type="KEGG" id="sbar:H5V43_04625"/>
<keyword evidence="11" id="KW-1185">Reference proteome</keyword>
<comment type="similarity">
    <text evidence="5">Belongs to the NtaA/SnaA/DszA monooxygenase family.</text>
</comment>
<dbReference type="AlphaFoldDB" id="A0A4Q4IW46"/>
<accession>A0A4Q4IW46</accession>
<dbReference type="PANTHER" id="PTHR30011">
    <property type="entry name" value="ALKANESULFONATE MONOOXYGENASE-RELATED"/>
    <property type="match status" value="1"/>
</dbReference>
<reference evidence="11" key="2">
    <citation type="journal article" date="2019" name="Int. J. Syst. Evol. Microbiol.">
        <title>The Global Catalogue of Microorganisms (GCM) 10K type strain sequencing project: providing services to taxonomists for standard genome sequencing and annotation.</title>
        <authorList>
            <consortium name="The Broad Institute Genomics Platform"/>
            <consortium name="The Broad Institute Genome Sequencing Center for Infectious Disease"/>
            <person name="Wu L."/>
            <person name="Ma J."/>
        </authorList>
    </citation>
    <scope>NUCLEOTIDE SEQUENCE [LARGE SCALE GENOMIC DNA]</scope>
    <source>
        <strain evidence="11">CCM 7327</strain>
    </source>
</reference>
<feature type="binding site" evidence="6">
    <location>
        <position position="58"/>
    </location>
    <ligand>
        <name>FMN</name>
        <dbReference type="ChEBI" id="CHEBI:58210"/>
    </ligand>
</feature>
<feature type="domain" description="Luciferase-like" evidence="7">
    <location>
        <begin position="28"/>
        <end position="379"/>
    </location>
</feature>
<dbReference type="CDD" id="cd01095">
    <property type="entry name" value="Nitrilotriacetate_monoxgenase"/>
    <property type="match status" value="1"/>
</dbReference>
<dbReference type="Proteomes" id="UP000628109">
    <property type="component" value="Unassembled WGS sequence"/>
</dbReference>
<feature type="binding site" evidence="6">
    <location>
        <position position="149"/>
    </location>
    <ligand>
        <name>FMN</name>
        <dbReference type="ChEBI" id="CHEBI:58210"/>
    </ligand>
</feature>
<keyword evidence="2 6" id="KW-0288">FMN</keyword>
<dbReference type="InterPro" id="IPR051260">
    <property type="entry name" value="Diverse_substr_monoxygenases"/>
</dbReference>
<evidence type="ECO:0000313" key="11">
    <source>
        <dbReference type="Proteomes" id="UP000628109"/>
    </source>
</evidence>
<keyword evidence="1 6" id="KW-0285">Flavoprotein</keyword>
<dbReference type="SUPFAM" id="SSF51679">
    <property type="entry name" value="Bacterial luciferase-like"/>
    <property type="match status" value="1"/>
</dbReference>
<evidence type="ECO:0000259" key="7">
    <source>
        <dbReference type="Pfam" id="PF00296"/>
    </source>
</evidence>
<dbReference type="Proteomes" id="UP000593663">
    <property type="component" value="Chromosome 1"/>
</dbReference>
<dbReference type="EMBL" id="BMDU01000005">
    <property type="protein sequence ID" value="GFZ94905.1"/>
    <property type="molecule type" value="Genomic_DNA"/>
</dbReference>
<name>A0A4Q4IW46_SPHSA</name>
<evidence type="ECO:0000256" key="2">
    <source>
        <dbReference type="ARBA" id="ARBA00022643"/>
    </source>
</evidence>
<dbReference type="PANTHER" id="PTHR30011:SF16">
    <property type="entry name" value="C2H2 FINGER DOMAIN TRANSCRIPTION FACTOR (EUROFUNG)-RELATED"/>
    <property type="match status" value="1"/>
</dbReference>
<keyword evidence="3" id="KW-0560">Oxidoreductase</keyword>
<evidence type="ECO:0000256" key="5">
    <source>
        <dbReference type="ARBA" id="ARBA00033748"/>
    </source>
</evidence>
<reference evidence="10" key="3">
    <citation type="submission" date="2020-08" db="EMBL/GenBank/DDBJ databases">
        <title>Complete genome sequence of Sphingobium barthaii strain KK22, a high-molecular-weight polycyclic aromatic hydrocarbon-degrading soil bacterium.</title>
        <authorList>
            <person name="Mori J.F."/>
            <person name="Kanaly R.A."/>
        </authorList>
    </citation>
    <scope>NUCLEOTIDE SEQUENCE [LARGE SCALE GENOMIC DNA]</scope>
    <source>
        <strain evidence="10">KK22</strain>
    </source>
</reference>
<dbReference type="GO" id="GO:0004497">
    <property type="term" value="F:monooxygenase activity"/>
    <property type="evidence" value="ECO:0007669"/>
    <property type="project" value="UniProtKB-KW"/>
</dbReference>
<evidence type="ECO:0000256" key="4">
    <source>
        <dbReference type="ARBA" id="ARBA00023033"/>
    </source>
</evidence>
<dbReference type="Pfam" id="PF00296">
    <property type="entry name" value="Bac_luciferase"/>
    <property type="match status" value="1"/>
</dbReference>
<sequence length="440" mass="48749">MTIANRLKLGLVLHGVGRGWQSWRHPEAIIDGSTNIDLYVEQAQLAEKGLFDFVFVADSLQIDERSMPHYLSRFEPATILSALATVTSHIGLVGTFTVSYSEPFNLARQLASLDKISRGRAGWNVVTSWLAGTAANFGKDRHFAHDERYRLAAEYVDVVRGLWDSFEPGALVGDKEAGVFLEPGKLHTLDHAGEFFRVRGPLNLDRTPQGYPVTFQAGTSEEGRNFAASYADAIFSVPRSKEQSIAFRSDLRRRAAEAGRDPDKLYVFGAISAQVASTREELDRLVEERNRYNSIENALSSLGQSFNDYDFSRHDLDAPFPAVTEEWLNSSQGAVTRIVSAAVEEGLTLRQTALRFGRPIDSLDGTPEEIADQMQSWLDDGAIDGFMLTEGLPGQLKAFVEQVVPVLQRRGLLRTSYEGATFRENLDLPIPQNRYSGAAA</sequence>
<evidence type="ECO:0000256" key="3">
    <source>
        <dbReference type="ARBA" id="ARBA00023002"/>
    </source>
</evidence>
<protein>
    <submittedName>
        <fullName evidence="9">LLM class flavin-dependent oxidoreductase</fullName>
    </submittedName>
    <submittedName>
        <fullName evidence="8">Monooxygenase</fullName>
    </submittedName>
</protein>
<organism evidence="9 10">
    <name type="scientific">Sphingobium fuliginis (strain ATCC 27551)</name>
    <dbReference type="NCBI Taxonomy" id="336203"/>
    <lineage>
        <taxon>Bacteria</taxon>
        <taxon>Pseudomonadati</taxon>
        <taxon>Pseudomonadota</taxon>
        <taxon>Alphaproteobacteria</taxon>
        <taxon>Sphingomonadales</taxon>
        <taxon>Sphingomonadaceae</taxon>
        <taxon>Sphingobium</taxon>
    </lineage>
</organism>
<reference evidence="9" key="4">
    <citation type="journal article" date="2021" name="Microbiol. Resour. Announc.">
        <title>Complete Genome Sequence of Sphingobium barthaii KK22, a High-Molecular-Weight Polycyclic Aromatic Hydrocarbon-Degrading Soil Bacterium.</title>
        <authorList>
            <person name="Mori J.F."/>
            <person name="Kanaly R.A."/>
        </authorList>
    </citation>
    <scope>NUCLEOTIDE SEQUENCE</scope>
    <source>
        <strain evidence="9">KK22</strain>
    </source>
</reference>
<proteinExistence type="inferred from homology"/>
<evidence type="ECO:0000313" key="10">
    <source>
        <dbReference type="Proteomes" id="UP000593663"/>
    </source>
</evidence>
<gene>
    <name evidence="8" type="ORF">GCM10019071_26590</name>
    <name evidence="9" type="ORF">H5V43_04625</name>
</gene>
<dbReference type="GO" id="GO:0016705">
    <property type="term" value="F:oxidoreductase activity, acting on paired donors, with incorporation or reduction of molecular oxygen"/>
    <property type="evidence" value="ECO:0007669"/>
    <property type="project" value="InterPro"/>
</dbReference>
<feature type="binding site" evidence="6">
    <location>
        <position position="220"/>
    </location>
    <ligand>
        <name>FMN</name>
        <dbReference type="ChEBI" id="CHEBI:58210"/>
    </ligand>
</feature>
<evidence type="ECO:0000256" key="6">
    <source>
        <dbReference type="PIRSR" id="PIRSR000337-1"/>
    </source>
</evidence>
<feature type="binding site" evidence="6">
    <location>
        <position position="95"/>
    </location>
    <ligand>
        <name>FMN</name>
        <dbReference type="ChEBI" id="CHEBI:58210"/>
    </ligand>
</feature>
<reference evidence="8" key="1">
    <citation type="journal article" date="2014" name="Int. J. Syst. Evol. Microbiol.">
        <title>Complete genome of a new Firmicutes species belonging to the dominant human colonic microbiota ('Ruminococcus bicirculans') reveals two chromosomes and a selective capacity to utilize plant glucans.</title>
        <authorList>
            <consortium name="NISC Comparative Sequencing Program"/>
            <person name="Wegmann U."/>
            <person name="Louis P."/>
            <person name="Goesmann A."/>
            <person name="Henrissat B."/>
            <person name="Duncan S.H."/>
            <person name="Flint H.J."/>
        </authorList>
    </citation>
    <scope>NUCLEOTIDE SEQUENCE</scope>
    <source>
        <strain evidence="8">CCM 7327</strain>
    </source>
</reference>
<dbReference type="InterPro" id="IPR011251">
    <property type="entry name" value="Luciferase-like_dom"/>
</dbReference>
<dbReference type="NCBIfam" id="TIGR03860">
    <property type="entry name" value="FMN_nitrolo"/>
    <property type="match status" value="1"/>
</dbReference>
<dbReference type="InterPro" id="IPR016215">
    <property type="entry name" value="NTA_MOA"/>
</dbReference>
<feature type="binding site" evidence="6">
    <location>
        <position position="145"/>
    </location>
    <ligand>
        <name>FMN</name>
        <dbReference type="ChEBI" id="CHEBI:58210"/>
    </ligand>
</feature>